<dbReference type="RefSeq" id="WP_121483611.1">
    <property type="nucleotide sequence ID" value="NZ_QQXL01000001.1"/>
</dbReference>
<dbReference type="AlphaFoldDB" id="A0A496PLC7"/>
<gene>
    <name evidence="1" type="ORF">DWQ67_00325</name>
</gene>
<dbReference type="CDD" id="cd07067">
    <property type="entry name" value="HP_PGM_like"/>
    <property type="match status" value="1"/>
</dbReference>
<evidence type="ECO:0000313" key="1">
    <source>
        <dbReference type="EMBL" id="RKW71348.1"/>
    </source>
</evidence>
<dbReference type="SUPFAM" id="SSF53254">
    <property type="entry name" value="Phosphoglycerate mutase-like"/>
    <property type="match status" value="1"/>
</dbReference>
<protein>
    <submittedName>
        <fullName evidence="1">Histidine phosphatase family protein</fullName>
    </submittedName>
</protein>
<dbReference type="Proteomes" id="UP000273119">
    <property type="component" value="Unassembled WGS sequence"/>
</dbReference>
<proteinExistence type="predicted"/>
<dbReference type="InterPro" id="IPR029033">
    <property type="entry name" value="His_PPase_superfam"/>
</dbReference>
<dbReference type="Gene3D" id="3.40.50.1240">
    <property type="entry name" value="Phosphoglycerate mutase-like"/>
    <property type="match status" value="1"/>
</dbReference>
<dbReference type="PANTHER" id="PTHR48100">
    <property type="entry name" value="BROAD-SPECIFICITY PHOSPHATASE YOR283W-RELATED"/>
    <property type="match status" value="1"/>
</dbReference>
<keyword evidence="2" id="KW-1185">Reference proteome</keyword>
<accession>A0A496PLC7</accession>
<dbReference type="SMART" id="SM00855">
    <property type="entry name" value="PGAM"/>
    <property type="match status" value="1"/>
</dbReference>
<dbReference type="Pfam" id="PF00300">
    <property type="entry name" value="His_Phos_1"/>
    <property type="match status" value="1"/>
</dbReference>
<reference evidence="1 2" key="1">
    <citation type="submission" date="2018-07" db="EMBL/GenBank/DDBJ databases">
        <title>Arthrobacter sp. nov., isolated from raw cow's milk with high bacterial count.</title>
        <authorList>
            <person name="Hahne J."/>
            <person name="Isele D."/>
            <person name="Lipski A."/>
        </authorList>
    </citation>
    <scope>NUCLEOTIDE SEQUENCE [LARGE SCALE GENOMIC DNA]</scope>
    <source>
        <strain evidence="1 2">JZ R-183</strain>
    </source>
</reference>
<organism evidence="1 2">
    <name type="scientific">Galactobacter caseinivorans</name>
    <dbReference type="NCBI Taxonomy" id="2676123"/>
    <lineage>
        <taxon>Bacteria</taxon>
        <taxon>Bacillati</taxon>
        <taxon>Actinomycetota</taxon>
        <taxon>Actinomycetes</taxon>
        <taxon>Micrococcales</taxon>
        <taxon>Micrococcaceae</taxon>
        <taxon>Galactobacter</taxon>
    </lineage>
</organism>
<dbReference type="EMBL" id="QQXL01000001">
    <property type="protein sequence ID" value="RKW71348.1"/>
    <property type="molecule type" value="Genomic_DNA"/>
</dbReference>
<dbReference type="GO" id="GO:0016791">
    <property type="term" value="F:phosphatase activity"/>
    <property type="evidence" value="ECO:0007669"/>
    <property type="project" value="TreeGrafter"/>
</dbReference>
<name>A0A496PLC7_9MICC</name>
<comment type="caution">
    <text evidence="1">The sequence shown here is derived from an EMBL/GenBank/DDBJ whole genome shotgun (WGS) entry which is preliminary data.</text>
</comment>
<dbReference type="InterPro" id="IPR050275">
    <property type="entry name" value="PGM_Phosphatase"/>
</dbReference>
<sequence>MSSVTVHLVRHGEVFNPEGVLYGRLPHFGLSERGHEMAAVVAKHFAARQEQGHRVVRLVASPLLRAQQTAQPIAKALGLDIVEEPRVIEAWSRFEGLNRIKSRLREPQRWPHLRNPLQPSWGEPYADQVTRVAGAVKDQSAAALELGGDGAEVVIVSHQLPIWVTRVASEGRSLAWNAFRRECTLASVTSLTFKNGALAGLDYSEPAAALLVGTVNIPGA</sequence>
<evidence type="ECO:0000313" key="2">
    <source>
        <dbReference type="Proteomes" id="UP000273119"/>
    </source>
</evidence>
<dbReference type="InterPro" id="IPR013078">
    <property type="entry name" value="His_Pase_superF_clade-1"/>
</dbReference>
<dbReference type="PANTHER" id="PTHR48100:SF51">
    <property type="entry name" value="PHOSPHOGLYCERATE MUTASE"/>
    <property type="match status" value="1"/>
</dbReference>
<dbReference type="GO" id="GO:0005737">
    <property type="term" value="C:cytoplasm"/>
    <property type="evidence" value="ECO:0007669"/>
    <property type="project" value="TreeGrafter"/>
</dbReference>